<feature type="compositionally biased region" description="Acidic residues" evidence="1">
    <location>
        <begin position="447"/>
        <end position="468"/>
    </location>
</feature>
<sequence length="1211" mass="130793">MTDFVATRTHDFLPQLNRLAELSVAEPAEPAPGSEVPAGATDRHLALIWADPSSHTSLNHNNVLRILNSLRKAVPTLPLHGLRPEAFMRAVAELASRTDDCPALSARYATKDEAQTLVKDMCLVIELLEPAVLTSFVRQAIRDADEAAEDAPPSRFASLFEAAEALAANLRGQRPATDRSALYCAAAGLLFAQMLGPAVVAEASAAKGAVVGEEHKFSGKGSDVVLDEAVPSAIDTPSSAPWTVVVVWGKIVQEIDKKARGAPDDVFEEDAAPDWRKPYAPLDAGDETEPSELVEQMCQGIEAALKLKKAPVLTRNSTLSERVAVFIFPDAQLKGGLGFDRELLEAARKALGRGTKGVENARSPDGPFFQLLLHGLFAGLRAVPSFASVHAAVEEHVPAYARTDPAKLFKGIKKSVAGEKLTPVEDARARRSANNVHRLYCALNGDEASDAEDSDEDEAEEIPVDEGETSETVEVMFLRVQELLGGSLTPAAEEALREEATLAWRLEAPGFESSYEEAKKALKDNPASTTWPTPADQAQLREALAAITSLNKDKRVRELLVTHGRARVLANAERRTREHNEKIWVTMERELVDFEHECAAVVATRRKQIVILRQKRDVAAQEDANDDAPASPLPPPPPKAVSSRPKRRFASPPTNGSRRAVSRSARKGKQSTHAAQASPDTSKPQVQDQVDRSKSDRRPATPAKPQAGADVGHSVPDVSPGEPFVSKRDHRRRMSSLEFGYHPCDCFDEYELGVRLLADTTLCERNARAARVKQDRGVETVADGCCLPWSTLGGAVIRAPPDGYCGYAAVSRVSSGGIQLDDGRAYRRRLHSALRAEPERFALCFTPERQAGGVHHALQRTCPDHPEPGTNYFWYDNAILSPIVAELESAPLLVCFLGDMRHVGAESSPRPDELIRGTLYLPVTACATLAPRAILASSAHFDAFDLLLDISQLGRPTILWTQVASAMGSEAWQKSRNRVDLPPGLALLDDAAGGREDDGERRASTKQSTAADTRRADMVLEADDLLTDDESMESDAESPSLPDDQASADRNASEHEKSGAHEMGSSLGLTDMNAADGSPEKKMLIVRLRRARVSGSDYESSGTAGDTSHDSNQSKRSDVTAASGDDGLRSPAKVLAALQLSDNANLPPSRSSPKRGPSTLPHDEQPPLRISRTDGRGRGRSSGDSSPQLRRSPRISRSGMDDGTQTTREGA</sequence>
<feature type="region of interest" description="Disordered" evidence="1">
    <location>
        <begin position="446"/>
        <end position="468"/>
    </location>
</feature>
<dbReference type="GeneID" id="37273352"/>
<reference evidence="2 3" key="1">
    <citation type="journal article" date="2018" name="Mol. Biol. Evol.">
        <title>Broad Genomic Sampling Reveals a Smut Pathogenic Ancestry of the Fungal Clade Ustilaginomycotina.</title>
        <authorList>
            <person name="Kijpornyongpan T."/>
            <person name="Mondo S.J."/>
            <person name="Barry K."/>
            <person name="Sandor L."/>
            <person name="Lee J."/>
            <person name="Lipzen A."/>
            <person name="Pangilinan J."/>
            <person name="LaButti K."/>
            <person name="Hainaut M."/>
            <person name="Henrissat B."/>
            <person name="Grigoriev I.V."/>
            <person name="Spatafora J.W."/>
            <person name="Aime M.C."/>
        </authorList>
    </citation>
    <scope>NUCLEOTIDE SEQUENCE [LARGE SCALE GENOMIC DNA]</scope>
    <source>
        <strain evidence="2 3">MCA 4186</strain>
    </source>
</reference>
<dbReference type="RefSeq" id="XP_025597226.1">
    <property type="nucleotide sequence ID" value="XM_025745808.1"/>
</dbReference>
<feature type="compositionally biased region" description="Basic and acidic residues" evidence="1">
    <location>
        <begin position="992"/>
        <end position="1003"/>
    </location>
</feature>
<feature type="compositionally biased region" description="Basic and acidic residues" evidence="1">
    <location>
        <begin position="1107"/>
        <end position="1118"/>
    </location>
</feature>
<feature type="compositionally biased region" description="Basic residues" evidence="1">
    <location>
        <begin position="660"/>
        <end position="670"/>
    </location>
</feature>
<dbReference type="AlphaFoldDB" id="A0A316Z590"/>
<feature type="region of interest" description="Disordered" evidence="1">
    <location>
        <begin position="983"/>
        <end position="1211"/>
    </location>
</feature>
<gene>
    <name evidence="2" type="ORF">FA09DRAFT_73791</name>
</gene>
<proteinExistence type="predicted"/>
<evidence type="ECO:0008006" key="4">
    <source>
        <dbReference type="Google" id="ProtNLM"/>
    </source>
</evidence>
<feature type="compositionally biased region" description="Basic and acidic residues" evidence="1">
    <location>
        <begin position="1161"/>
        <end position="1177"/>
    </location>
</feature>
<evidence type="ECO:0000256" key="1">
    <source>
        <dbReference type="SAM" id="MobiDB-lite"/>
    </source>
</evidence>
<feature type="compositionally biased region" description="Low complexity" evidence="1">
    <location>
        <begin position="1147"/>
        <end position="1158"/>
    </location>
</feature>
<dbReference type="Proteomes" id="UP000245946">
    <property type="component" value="Unassembled WGS sequence"/>
</dbReference>
<feature type="compositionally biased region" description="Acidic residues" evidence="1">
    <location>
        <begin position="1020"/>
        <end position="1036"/>
    </location>
</feature>
<feature type="compositionally biased region" description="Polar residues" evidence="1">
    <location>
        <begin position="1097"/>
        <end position="1106"/>
    </location>
</feature>
<keyword evidence="3" id="KW-1185">Reference proteome</keyword>
<feature type="compositionally biased region" description="Basic and acidic residues" evidence="1">
    <location>
        <begin position="689"/>
        <end position="699"/>
    </location>
</feature>
<evidence type="ECO:0000313" key="3">
    <source>
        <dbReference type="Proteomes" id="UP000245946"/>
    </source>
</evidence>
<protein>
    <recommendedName>
        <fullName evidence="4">OTU domain-containing protein</fullName>
    </recommendedName>
</protein>
<feature type="compositionally biased region" description="Basic and acidic residues" evidence="1">
    <location>
        <begin position="1051"/>
        <end position="1060"/>
    </location>
</feature>
<accession>A0A316Z590</accession>
<feature type="compositionally biased region" description="Polar residues" evidence="1">
    <location>
        <begin position="671"/>
        <end position="688"/>
    </location>
</feature>
<evidence type="ECO:0000313" key="2">
    <source>
        <dbReference type="EMBL" id="PWN96947.1"/>
    </source>
</evidence>
<organism evidence="2 3">
    <name type="scientific">Tilletiopsis washingtonensis</name>
    <dbReference type="NCBI Taxonomy" id="58919"/>
    <lineage>
        <taxon>Eukaryota</taxon>
        <taxon>Fungi</taxon>
        <taxon>Dikarya</taxon>
        <taxon>Basidiomycota</taxon>
        <taxon>Ustilaginomycotina</taxon>
        <taxon>Exobasidiomycetes</taxon>
        <taxon>Entylomatales</taxon>
        <taxon>Entylomatales incertae sedis</taxon>
        <taxon>Tilletiopsis</taxon>
    </lineage>
</organism>
<dbReference type="EMBL" id="KZ819297">
    <property type="protein sequence ID" value="PWN96947.1"/>
    <property type="molecule type" value="Genomic_DNA"/>
</dbReference>
<feature type="region of interest" description="Disordered" evidence="1">
    <location>
        <begin position="619"/>
        <end position="730"/>
    </location>
</feature>
<name>A0A316Z590_9BASI</name>